<keyword evidence="3" id="KW-1185">Reference proteome</keyword>
<gene>
    <name evidence="2" type="ORF">SBRY_40145</name>
</gene>
<comment type="caution">
    <text evidence="2">The sequence shown here is derived from an EMBL/GenBank/DDBJ whole genome shotgun (WGS) entry which is preliminary data.</text>
</comment>
<name>A0A9W4MHU9_9ACTN</name>
<evidence type="ECO:0000256" key="1">
    <source>
        <dbReference type="SAM" id="MobiDB-lite"/>
    </source>
</evidence>
<organism evidence="2 3">
    <name type="scientific">Actinacidiphila bryophytorum</name>
    <dbReference type="NCBI Taxonomy" id="1436133"/>
    <lineage>
        <taxon>Bacteria</taxon>
        <taxon>Bacillati</taxon>
        <taxon>Actinomycetota</taxon>
        <taxon>Actinomycetes</taxon>
        <taxon>Kitasatosporales</taxon>
        <taxon>Streptomycetaceae</taxon>
        <taxon>Actinacidiphila</taxon>
    </lineage>
</organism>
<dbReference type="AlphaFoldDB" id="A0A9W4MHU9"/>
<accession>A0A9W4MHU9</accession>
<feature type="region of interest" description="Disordered" evidence="1">
    <location>
        <begin position="1"/>
        <end position="174"/>
    </location>
</feature>
<feature type="compositionally biased region" description="Basic and acidic residues" evidence="1">
    <location>
        <begin position="97"/>
        <end position="123"/>
    </location>
</feature>
<reference evidence="2" key="1">
    <citation type="submission" date="2021-06" db="EMBL/GenBank/DDBJ databases">
        <authorList>
            <person name="Arsene-Ploetze F."/>
        </authorList>
    </citation>
    <scope>NUCLEOTIDE SEQUENCE</scope>
    <source>
        <strain evidence="2">SBRY1</strain>
    </source>
</reference>
<feature type="compositionally biased region" description="Basic residues" evidence="1">
    <location>
        <begin position="38"/>
        <end position="48"/>
    </location>
</feature>
<feature type="compositionally biased region" description="Basic and acidic residues" evidence="1">
    <location>
        <begin position="145"/>
        <end position="155"/>
    </location>
</feature>
<feature type="compositionally biased region" description="Basic and acidic residues" evidence="1">
    <location>
        <begin position="330"/>
        <end position="341"/>
    </location>
</feature>
<evidence type="ECO:0000313" key="3">
    <source>
        <dbReference type="Proteomes" id="UP001153328"/>
    </source>
</evidence>
<feature type="region of interest" description="Disordered" evidence="1">
    <location>
        <begin position="212"/>
        <end position="253"/>
    </location>
</feature>
<feature type="region of interest" description="Disordered" evidence="1">
    <location>
        <begin position="322"/>
        <end position="354"/>
    </location>
</feature>
<evidence type="ECO:0000313" key="2">
    <source>
        <dbReference type="EMBL" id="CAG7645389.1"/>
    </source>
</evidence>
<sequence length="354" mass="39147">MGGVGDRAGLHGTVRRRGGLDGPVALLLRLRGDLRRDQHPHRRRRHPGVRTAGGAGLVDHAEPGQGGDRPEPTVRAGALRGRGRRDHRGGTPAGAEGDDRPRPGFSRQRTEHGHRHGADPGRRRPERHGRHPVVSQRPVRHAAGRHAERFRADRRSRPRVLHPSQQRGDEAAHPVAEGVRGQRHPLHTVPLPGSAGSLRHLCLPAEVPLRAHRRDDTATRRPVGPRRGRGQVPDRAGRRPGSRHADGHLHLRRRHGPGVDAYLLRPADGVHRWYDHVPGRRRSGRQPGYAGAGLAVQRRVEPAVEGERERHDHRGAVRAVPGRDRRVHRERSPGRTVDLQRRVQPAMGSAVATT</sequence>
<proteinExistence type="predicted"/>
<protein>
    <submittedName>
        <fullName evidence="2">Uncharacterized protein</fullName>
    </submittedName>
</protein>
<dbReference type="EMBL" id="CAJVAX010000018">
    <property type="protein sequence ID" value="CAG7645389.1"/>
    <property type="molecule type" value="Genomic_DNA"/>
</dbReference>
<dbReference type="Proteomes" id="UP001153328">
    <property type="component" value="Unassembled WGS sequence"/>
</dbReference>